<accession>A0A1B6D2R0</accession>
<reference evidence="1" key="1">
    <citation type="submission" date="2015-12" db="EMBL/GenBank/DDBJ databases">
        <title>De novo transcriptome assembly of four potential Pierce s Disease insect vectors from Arizona vineyards.</title>
        <authorList>
            <person name="Tassone E.E."/>
        </authorList>
    </citation>
    <scope>NUCLEOTIDE SEQUENCE</scope>
</reference>
<feature type="non-terminal residue" evidence="1">
    <location>
        <position position="1"/>
    </location>
</feature>
<feature type="non-terminal residue" evidence="1">
    <location>
        <position position="101"/>
    </location>
</feature>
<evidence type="ECO:0000313" key="1">
    <source>
        <dbReference type="EMBL" id="JAS19936.1"/>
    </source>
</evidence>
<organism evidence="1">
    <name type="scientific">Clastoptera arizonana</name>
    <name type="common">Arizona spittle bug</name>
    <dbReference type="NCBI Taxonomy" id="38151"/>
    <lineage>
        <taxon>Eukaryota</taxon>
        <taxon>Metazoa</taxon>
        <taxon>Ecdysozoa</taxon>
        <taxon>Arthropoda</taxon>
        <taxon>Hexapoda</taxon>
        <taxon>Insecta</taxon>
        <taxon>Pterygota</taxon>
        <taxon>Neoptera</taxon>
        <taxon>Paraneoptera</taxon>
        <taxon>Hemiptera</taxon>
        <taxon>Auchenorrhyncha</taxon>
        <taxon>Cercopoidea</taxon>
        <taxon>Clastopteridae</taxon>
        <taxon>Clastoptera</taxon>
    </lineage>
</organism>
<dbReference type="AlphaFoldDB" id="A0A1B6D2R0"/>
<proteinExistence type="predicted"/>
<name>A0A1B6D2R0_9HEMI</name>
<gene>
    <name evidence="1" type="ORF">g.44274</name>
</gene>
<protein>
    <submittedName>
        <fullName evidence="1">Uncharacterized protein</fullName>
    </submittedName>
</protein>
<sequence length="101" mass="11636">VYIPLKFQHFWRYLQVLNAVYLLTIQTNFLVTRTGFPFPTQTVMATSGFTAQCAVEMTITTLYLVCTHIYYQKLVECKLILYSTPKILNSCGTCLYFLGSK</sequence>
<dbReference type="EMBL" id="GEDC01017362">
    <property type="protein sequence ID" value="JAS19936.1"/>
    <property type="molecule type" value="Transcribed_RNA"/>
</dbReference>